<accession>A0A850EYT7</accession>
<feature type="region of interest" description="Disordered" evidence="1">
    <location>
        <begin position="1"/>
        <end position="58"/>
    </location>
</feature>
<dbReference type="AlphaFoldDB" id="A0A850EYT7"/>
<keyword evidence="3" id="KW-1185">Reference proteome</keyword>
<reference evidence="2" key="1">
    <citation type="submission" date="2020-06" db="EMBL/GenBank/DDBJ databases">
        <title>Paenibacillus sp. nov., isolated from soil.</title>
        <authorList>
            <person name="Seo Y.L."/>
        </authorList>
    </citation>
    <scope>NUCLEOTIDE SEQUENCE [LARGE SCALE GENOMIC DNA]</scope>
    <source>
        <strain evidence="2">JW14</strain>
    </source>
</reference>
<organism evidence="2 3">
    <name type="scientific">Paenibacillus agri</name>
    <dbReference type="NCBI Taxonomy" id="2744309"/>
    <lineage>
        <taxon>Bacteria</taxon>
        <taxon>Bacillati</taxon>
        <taxon>Bacillota</taxon>
        <taxon>Bacilli</taxon>
        <taxon>Bacillales</taxon>
        <taxon>Paenibacillaceae</taxon>
        <taxon>Paenibacillus</taxon>
    </lineage>
</organism>
<sequence>MSPVKPDKNLINTVSDLETTPVTSQQAQQLGQKKKDHRKEMISSDDQKFQKNEQNTYK</sequence>
<name>A0A850EYT7_9BACL</name>
<evidence type="ECO:0000313" key="2">
    <source>
        <dbReference type="EMBL" id="NUU64092.1"/>
    </source>
</evidence>
<gene>
    <name evidence="2" type="ORF">HPT30_27455</name>
</gene>
<feature type="compositionally biased region" description="Basic and acidic residues" evidence="1">
    <location>
        <begin position="38"/>
        <end position="51"/>
    </location>
</feature>
<evidence type="ECO:0000256" key="1">
    <source>
        <dbReference type="SAM" id="MobiDB-lite"/>
    </source>
</evidence>
<evidence type="ECO:0000313" key="3">
    <source>
        <dbReference type="Proteomes" id="UP000564806"/>
    </source>
</evidence>
<feature type="compositionally biased region" description="Polar residues" evidence="1">
    <location>
        <begin position="10"/>
        <end position="31"/>
    </location>
</feature>
<dbReference type="Proteomes" id="UP000564806">
    <property type="component" value="Unassembled WGS sequence"/>
</dbReference>
<dbReference type="RefSeq" id="WP_175374447.1">
    <property type="nucleotide sequence ID" value="NZ_JABWCS010000221.1"/>
</dbReference>
<protein>
    <submittedName>
        <fullName evidence="2">Uncharacterized protein</fullName>
    </submittedName>
</protein>
<dbReference type="EMBL" id="JABWCS010000221">
    <property type="protein sequence ID" value="NUU64092.1"/>
    <property type="molecule type" value="Genomic_DNA"/>
</dbReference>
<comment type="caution">
    <text evidence="2">The sequence shown here is derived from an EMBL/GenBank/DDBJ whole genome shotgun (WGS) entry which is preliminary data.</text>
</comment>
<proteinExistence type="predicted"/>